<feature type="compositionally biased region" description="Polar residues" evidence="1">
    <location>
        <begin position="733"/>
        <end position="763"/>
    </location>
</feature>
<dbReference type="Gene3D" id="1.10.287.110">
    <property type="entry name" value="DnaJ domain"/>
    <property type="match status" value="1"/>
</dbReference>
<feature type="compositionally biased region" description="Basic residues" evidence="1">
    <location>
        <begin position="57"/>
        <end position="67"/>
    </location>
</feature>
<name>A0A1G4HB92_PLAVI</name>
<feature type="region of interest" description="Disordered" evidence="1">
    <location>
        <begin position="1268"/>
        <end position="1368"/>
    </location>
</feature>
<feature type="compositionally biased region" description="Basic and acidic residues" evidence="1">
    <location>
        <begin position="934"/>
        <end position="955"/>
    </location>
</feature>
<feature type="compositionally biased region" description="Basic and acidic residues" evidence="1">
    <location>
        <begin position="1281"/>
        <end position="1290"/>
    </location>
</feature>
<dbReference type="VEuPathDB" id="PlasmoDB:PVW1_080007900"/>
<dbReference type="Proteomes" id="UP000305196">
    <property type="component" value="Chromosome 8"/>
</dbReference>
<feature type="compositionally biased region" description="Basic and acidic residues" evidence="1">
    <location>
        <begin position="858"/>
        <end position="876"/>
    </location>
</feature>
<dbReference type="PRINTS" id="PR00625">
    <property type="entry name" value="JDOMAIN"/>
</dbReference>
<feature type="transmembrane region" description="Helical" evidence="2">
    <location>
        <begin position="1728"/>
        <end position="1747"/>
    </location>
</feature>
<feature type="compositionally biased region" description="Polar residues" evidence="1">
    <location>
        <begin position="841"/>
        <end position="851"/>
    </location>
</feature>
<keyword evidence="2" id="KW-0812">Transmembrane</keyword>
<feature type="compositionally biased region" description="Polar residues" evidence="1">
    <location>
        <begin position="552"/>
        <end position="572"/>
    </location>
</feature>
<evidence type="ECO:0000313" key="4">
    <source>
        <dbReference type="EMBL" id="SCO72170.1"/>
    </source>
</evidence>
<feature type="region of interest" description="Disordered" evidence="1">
    <location>
        <begin position="633"/>
        <end position="805"/>
    </location>
</feature>
<dbReference type="VEuPathDB" id="PlasmoDB:PVX_094340"/>
<feature type="region of interest" description="Disordered" evidence="1">
    <location>
        <begin position="1138"/>
        <end position="1224"/>
    </location>
</feature>
<feature type="compositionally biased region" description="Basic and acidic residues" evidence="1">
    <location>
        <begin position="583"/>
        <end position="592"/>
    </location>
</feature>
<evidence type="ECO:0000313" key="5">
    <source>
        <dbReference type="Proteomes" id="UP000305196"/>
    </source>
</evidence>
<gene>
    <name evidence="4" type="ORF">PVC01_080007400</name>
</gene>
<dbReference type="InterPro" id="IPR036869">
    <property type="entry name" value="J_dom_sf"/>
</dbReference>
<dbReference type="CDD" id="cd06257">
    <property type="entry name" value="DnaJ"/>
    <property type="match status" value="1"/>
</dbReference>
<accession>A0A1G4HB92</accession>
<feature type="region of interest" description="Disordered" evidence="1">
    <location>
        <begin position="179"/>
        <end position="384"/>
    </location>
</feature>
<dbReference type="PROSITE" id="PS50076">
    <property type="entry name" value="DNAJ_2"/>
    <property type="match status" value="1"/>
</dbReference>
<feature type="compositionally biased region" description="Basic and acidic residues" evidence="1">
    <location>
        <begin position="244"/>
        <end position="268"/>
    </location>
</feature>
<protein>
    <submittedName>
        <fullName evidence="4">DnaJ protein, putative</fullName>
    </submittedName>
</protein>
<feature type="compositionally biased region" description="Polar residues" evidence="1">
    <location>
        <begin position="1189"/>
        <end position="1221"/>
    </location>
</feature>
<dbReference type="InterPro" id="IPR001623">
    <property type="entry name" value="DnaJ_domain"/>
</dbReference>
<dbReference type="SMART" id="SM00271">
    <property type="entry name" value="DnaJ"/>
    <property type="match status" value="1"/>
</dbReference>
<feature type="compositionally biased region" description="Basic and acidic residues" evidence="1">
    <location>
        <begin position="300"/>
        <end position="324"/>
    </location>
</feature>
<feature type="compositionally biased region" description="Polar residues" evidence="1">
    <location>
        <begin position="705"/>
        <end position="726"/>
    </location>
</feature>
<feature type="compositionally biased region" description="Polar residues" evidence="1">
    <location>
        <begin position="138"/>
        <end position="148"/>
    </location>
</feature>
<dbReference type="EMBL" id="LT615263">
    <property type="protein sequence ID" value="SCO72170.1"/>
    <property type="molecule type" value="Genomic_DNA"/>
</dbReference>
<feature type="region of interest" description="Disordered" evidence="1">
    <location>
        <begin position="53"/>
        <end position="72"/>
    </location>
</feature>
<feature type="compositionally biased region" description="Basic and acidic residues" evidence="1">
    <location>
        <begin position="1153"/>
        <end position="1169"/>
    </location>
</feature>
<sequence length="1849" mass="210548">MKNNNKATKNCYLKEPSFNHGNNALNKCSSYFDISQIKQLYAPQSANGYEQIFSPPRKAKKAGRKSKKEIFNTKGAIPSFHSDQYQNDTKTPVPVGIGERKKMKFNAPNEDPHFFYSNSFDQTPRKHFSFNDADPQNEESPNLYNPSGSVRKGANKKAISRNASLNKYDFIRFVCSPTKKSVDNRSAKCDSERGTPAKNGTTGNAAKNDRKKGAKYGEHTAANMGSTNDPKRVVKNYPQWENIFDPKNDPKNGAKNDHKNYPQNDRKKGGNYGEHTAANVGSTNDPKGVVKNYPQWENIFDPKRDAQNASKTDQKFDPQNDRKKGGNYGEHTATSIGSTNDPKGAVNNYPKWENIFDPKRHPQNASKIDQKFDPQNDRKKGGNYGEHTAANVGYTNDPKGVVNNYPQWDQFFDPTREHQSASKTEQNFHPQSDLKGGVLYAQNVTQNNDSKNDAKGAHNSCPQWNQFFQPTREHQSTSKTEQIFYPQSDLKGGVVYAQKKAQSNDAKNDAKGTQNSCPQWDQFFDPRRDPQNALRTNQMFDPQSDRKGGAAYTQNVTQNNDTKNDAKGTQNGCPKWDLFSDPTGEHQSDSKTEQFFVPQSDFKGGVVYAQNVTHNNDAKIYAKCATFRVTKSYPQNDPKWDPKNAPKTDPQNESIFDPKRGANCGERVGTNGATNDDTGEDPQSGIKNWPKNDLQSDIKSCPKNDPQNGINNGPNNYPQSGINNGPKSYPQRGINNDPQNDLKTSQHFPLQNASQSGIKNCPNNYPPNGASNSPPNDPHDGSNQSSGNSQESTPQNGAQNNGLIDLDSHDSIDRLSRNFFINNKKIFLTHFRKDKEAHITRASSHAHSSGGNVPLRYETPEGGRNEGKNEHSKWGENAEGVTPCGETSQWGLFAKGNSPHFEDYIQRGEKSGGVENCSRGSYYSGWNHRIGENQTAHDDCHEDDEHHNHDARYSEEEPADGSNFLQDMNSFVRKNCNVTKSLYSHLDVPYNGSKAEIKKAYKEKIKVHHPDKGGSINKFLQLKLSYDILTNDKKRKMYDKYGHSILELLVSEKFQNYEICSSEEENCENEIDEENLKVYDLFVQKYNNTSYLHNLSDLKMDSYQYNDFQKLIFHFFNDENPMFKNTFHLFPAYSPAVPPYRRKKANQRKADKKRAAEKGAGEEAEKEANKQANKQADIGKIPRLEFPSSLENSPNRSARTNELLSPAGSSTSRNDSPSNCSETKESSIYDVLNAGHVTNLFNEMDDDFKYFYKKCIVHKIEESEQANNARYGKKGATKSVSRRDGHHVEGEANGDDASTPVKEHTHHPAKEHTHHPAKEHTHHPAKEHTHHPAKEHTHHPAKEHTHHPAKEHTHHPAKEHVERPFEQPSYDEDAATPLAQCQLSQEKHTSYRRSRNEETAHSFRDIQTSPIAYKIINENDERHIAEFYRWFELFFSHHQGAHPESEAANEAEYETTNETANEVANHATQGDRRICSDVPPGTQEETHSAQTDVADVEINSEPFRTFQYCAEKFCAFGQTLRSSNDTPNGRVNGDAPNGRSPARFAHNSGKTEHCNGGKTKHFNGDKPSRPREEKAHRGTPPRSSAKAEDNHLTINIEEKYGFNLLKKSEQKIKDITHDFNYIYIGSNMMKKNKFILFVKEESIKKFLKIKLLIEKIKKKSNLKLISAFEKEIEKNIKHMEYILLLTTHRDEFLPLNDFYLLDRNAFAKELYCIPIYVKKNSISRPTHFHIRWIVYTIQSLIFFNFFFKKVNKYMCAFPFFNYKYNLLKHFLGHEEKANSIHHQVKNFYIFFQQYILKNKHHYLKYFPHSIIVHLKNDASQDDQSKKPVRVNMSSILVLTSNKHTPSAEW</sequence>
<feature type="compositionally biased region" description="Polar residues" evidence="1">
    <location>
        <begin position="1520"/>
        <end position="1529"/>
    </location>
</feature>
<keyword evidence="2" id="KW-1133">Transmembrane helix</keyword>
<feature type="compositionally biased region" description="Polar residues" evidence="1">
    <location>
        <begin position="500"/>
        <end position="519"/>
    </location>
</feature>
<evidence type="ECO:0000256" key="1">
    <source>
        <dbReference type="SAM" id="MobiDB-lite"/>
    </source>
</evidence>
<feature type="region of interest" description="Disordered" evidence="1">
    <location>
        <begin position="839"/>
        <end position="881"/>
    </location>
</feature>
<feature type="region of interest" description="Disordered" evidence="1">
    <location>
        <begin position="934"/>
        <end position="960"/>
    </location>
</feature>
<dbReference type="VEuPathDB" id="PlasmoDB:PVP01_0802600"/>
<feature type="compositionally biased region" description="Low complexity" evidence="1">
    <location>
        <begin position="781"/>
        <end position="790"/>
    </location>
</feature>
<feature type="compositionally biased region" description="Basic and acidic residues" evidence="1">
    <location>
        <begin position="180"/>
        <end position="195"/>
    </location>
</feature>
<dbReference type="SUPFAM" id="SSF46565">
    <property type="entry name" value="Chaperone J-domain"/>
    <property type="match status" value="1"/>
</dbReference>
<feature type="domain" description="J" evidence="3">
    <location>
        <begin position="981"/>
        <end position="1042"/>
    </location>
</feature>
<feature type="region of interest" description="Disordered" evidence="1">
    <location>
        <begin position="499"/>
        <end position="592"/>
    </location>
</feature>
<feature type="compositionally biased region" description="Basic residues" evidence="1">
    <location>
        <begin position="1140"/>
        <end position="1152"/>
    </location>
</feature>
<keyword evidence="2" id="KW-0472">Membrane</keyword>
<organism evidence="4 5">
    <name type="scientific">Plasmodium vivax</name>
    <name type="common">malaria parasite P. vivax</name>
    <dbReference type="NCBI Taxonomy" id="5855"/>
    <lineage>
        <taxon>Eukaryota</taxon>
        <taxon>Sar</taxon>
        <taxon>Alveolata</taxon>
        <taxon>Apicomplexa</taxon>
        <taxon>Aconoidasida</taxon>
        <taxon>Haemosporida</taxon>
        <taxon>Plasmodiidae</taxon>
        <taxon>Plasmodium</taxon>
        <taxon>Plasmodium (Plasmodium)</taxon>
    </lineage>
</organism>
<dbReference type="VEuPathDB" id="PlasmoDB:PVPAM_080014700"/>
<feature type="compositionally biased region" description="Basic and acidic residues" evidence="1">
    <location>
        <begin position="1562"/>
        <end position="1576"/>
    </location>
</feature>
<feature type="compositionally biased region" description="Basic and acidic residues" evidence="1">
    <location>
        <begin position="1301"/>
        <end position="1365"/>
    </location>
</feature>
<feature type="compositionally biased region" description="Polar residues" evidence="1">
    <location>
        <begin position="791"/>
        <end position="802"/>
    </location>
</feature>
<feature type="compositionally biased region" description="Polar residues" evidence="1">
    <location>
        <begin position="332"/>
        <end position="341"/>
    </location>
</feature>
<feature type="region of interest" description="Disordered" evidence="1">
    <location>
        <begin position="125"/>
        <end position="161"/>
    </location>
</feature>
<feature type="compositionally biased region" description="Basic and acidic residues" evidence="1">
    <location>
        <begin position="368"/>
        <end position="380"/>
    </location>
</feature>
<dbReference type="Pfam" id="PF00226">
    <property type="entry name" value="DnaJ"/>
    <property type="match status" value="1"/>
</dbReference>
<reference evidence="4 5" key="1">
    <citation type="submission" date="2016-07" db="EMBL/GenBank/DDBJ databases">
        <authorList>
            <consortium name="Pathogen Informatics"/>
        </authorList>
    </citation>
    <scope>NUCLEOTIDE SEQUENCE [LARGE SCALE GENOMIC DNA]</scope>
</reference>
<feature type="region of interest" description="Disordered" evidence="1">
    <location>
        <begin position="1520"/>
        <end position="1589"/>
    </location>
</feature>
<evidence type="ECO:0000256" key="2">
    <source>
        <dbReference type="SAM" id="Phobius"/>
    </source>
</evidence>
<proteinExistence type="predicted"/>
<evidence type="ECO:0000259" key="3">
    <source>
        <dbReference type="PROSITE" id="PS50076"/>
    </source>
</evidence>